<dbReference type="EMBL" id="LDZY01000006">
    <property type="protein sequence ID" value="KLU65946.1"/>
    <property type="molecule type" value="Genomic_DNA"/>
</dbReference>
<sequence>MEVIYEIKCQHCNNKIKISNSELKGVHTFHDGSTYMYFRCPECVRICHCFRERDNNNIKFCNMNFMGSKYGGQA</sequence>
<keyword evidence="2" id="KW-1185">Reference proteome</keyword>
<evidence type="ECO:0000313" key="1">
    <source>
        <dbReference type="EMBL" id="KLU65946.1"/>
    </source>
</evidence>
<accession>A0A0J1IMM5</accession>
<dbReference type="STRING" id="476652.DEAC_c19850"/>
<evidence type="ECO:0000313" key="2">
    <source>
        <dbReference type="Proteomes" id="UP000036356"/>
    </source>
</evidence>
<dbReference type="Proteomes" id="UP000036356">
    <property type="component" value="Unassembled WGS sequence"/>
</dbReference>
<dbReference type="PATRIC" id="fig|476652.3.peg.2053"/>
<protein>
    <submittedName>
        <fullName evidence="1">Uncharacterized protein</fullName>
    </submittedName>
</protein>
<proteinExistence type="predicted"/>
<dbReference type="AlphaFoldDB" id="A0A0J1IMM5"/>
<organism evidence="1 2">
    <name type="scientific">Desulfosporosinus acididurans</name>
    <dbReference type="NCBI Taxonomy" id="476652"/>
    <lineage>
        <taxon>Bacteria</taxon>
        <taxon>Bacillati</taxon>
        <taxon>Bacillota</taxon>
        <taxon>Clostridia</taxon>
        <taxon>Eubacteriales</taxon>
        <taxon>Desulfitobacteriaceae</taxon>
        <taxon>Desulfosporosinus</taxon>
    </lineage>
</organism>
<reference evidence="1 2" key="1">
    <citation type="submission" date="2015-06" db="EMBL/GenBank/DDBJ databases">
        <title>Draft genome of the moderately acidophilic sulfate reducer Candidatus Desulfosporosinus acididurans strain M1.</title>
        <authorList>
            <person name="Poehlein A."/>
            <person name="Petzsch P."/>
            <person name="Johnson B.D."/>
            <person name="Schloemann M."/>
            <person name="Daniel R."/>
            <person name="Muehling M."/>
        </authorList>
    </citation>
    <scope>NUCLEOTIDE SEQUENCE [LARGE SCALE GENOMIC DNA]</scope>
    <source>
        <strain evidence="1 2">M1</strain>
    </source>
</reference>
<gene>
    <name evidence="1" type="ORF">DEAC_c19850</name>
</gene>
<name>A0A0J1IMM5_9FIRM</name>
<comment type="caution">
    <text evidence="1">The sequence shown here is derived from an EMBL/GenBank/DDBJ whole genome shotgun (WGS) entry which is preliminary data.</text>
</comment>